<dbReference type="PANTHER" id="PTHR30308:SF2">
    <property type="entry name" value="SSRA-BINDING PROTEIN"/>
    <property type="match status" value="1"/>
</dbReference>
<dbReference type="GO" id="GO:0005829">
    <property type="term" value="C:cytosol"/>
    <property type="evidence" value="ECO:0007669"/>
    <property type="project" value="TreeGrafter"/>
</dbReference>
<dbReference type="Pfam" id="PF01668">
    <property type="entry name" value="SmpB"/>
    <property type="match status" value="1"/>
</dbReference>
<name>A0A1X7KE87_9BACT</name>
<dbReference type="InterPro" id="IPR023620">
    <property type="entry name" value="SmpB"/>
</dbReference>
<dbReference type="RefSeq" id="WP_013452226.1">
    <property type="nucleotide sequence ID" value="NZ_FXAW01000005.1"/>
</dbReference>
<dbReference type="GO" id="GO:0070929">
    <property type="term" value="P:trans-translation"/>
    <property type="evidence" value="ECO:0007669"/>
    <property type="project" value="UniProtKB-UniRule"/>
</dbReference>
<comment type="subcellular location">
    <subcellularLocation>
        <location evidence="3">Cytoplasm</location>
    </subcellularLocation>
    <text evidence="3">The tmRNA-SmpB complex associates with stalled 70S ribosomes.</text>
</comment>
<dbReference type="STRING" id="1028.SAMN05661096_02578"/>
<keyword evidence="5" id="KW-1185">Reference proteome</keyword>
<dbReference type="HAMAP" id="MF_00023">
    <property type="entry name" value="SmpB"/>
    <property type="match status" value="1"/>
</dbReference>
<evidence type="ECO:0000256" key="1">
    <source>
        <dbReference type="ARBA" id="ARBA00022490"/>
    </source>
</evidence>
<dbReference type="AlphaFoldDB" id="A0A1X7KE87"/>
<dbReference type="NCBIfam" id="TIGR00086">
    <property type="entry name" value="smpB"/>
    <property type="match status" value="1"/>
</dbReference>
<dbReference type="GO" id="GO:0003723">
    <property type="term" value="F:RNA binding"/>
    <property type="evidence" value="ECO:0007669"/>
    <property type="project" value="UniProtKB-UniRule"/>
</dbReference>
<dbReference type="NCBIfam" id="NF003843">
    <property type="entry name" value="PRK05422.1"/>
    <property type="match status" value="1"/>
</dbReference>
<dbReference type="CDD" id="cd09294">
    <property type="entry name" value="SmpB"/>
    <property type="match status" value="1"/>
</dbReference>
<evidence type="ECO:0000313" key="4">
    <source>
        <dbReference type="EMBL" id="SMG38838.1"/>
    </source>
</evidence>
<keyword evidence="1 3" id="KW-0963">Cytoplasm</keyword>
<dbReference type="InterPro" id="IPR000037">
    <property type="entry name" value="SsrA-bd_prot"/>
</dbReference>
<keyword evidence="2 3" id="KW-0694">RNA-binding</keyword>
<sequence length="154" mass="18294">MSDKKEFSTSVTVKNKKARFEYEWLDTYLTGIVLQGTEIKAIRLHKVSLQEAYCYIHRGEVFVKGMHIGHYELGTHYNHEEKRERKLLLKKQEIEKIRKRMEEKGLTLIPTKLFINNRGLAKLEIALAKGKKMHDKRDSIKEKDMKRELSKMKF</sequence>
<reference evidence="5" key="1">
    <citation type="submission" date="2017-04" db="EMBL/GenBank/DDBJ databases">
        <authorList>
            <person name="Varghese N."/>
            <person name="Submissions S."/>
        </authorList>
    </citation>
    <scope>NUCLEOTIDE SEQUENCE [LARGE SCALE GENOMIC DNA]</scope>
    <source>
        <strain evidence="5">DSM 4125</strain>
    </source>
</reference>
<dbReference type="EMBL" id="FXAW01000005">
    <property type="protein sequence ID" value="SMG38838.1"/>
    <property type="molecule type" value="Genomic_DNA"/>
</dbReference>
<dbReference type="OrthoDB" id="9805462at2"/>
<comment type="function">
    <text evidence="3">Required for rescue of stalled ribosomes mediated by trans-translation. Binds to transfer-messenger RNA (tmRNA), required for stable association of tmRNA with ribosomes. tmRNA and SmpB together mimic tRNA shape, replacing the anticodon stem-loop with SmpB. tmRNA is encoded by the ssrA gene; the 2 termini fold to resemble tRNA(Ala) and it encodes a 'tag peptide', a short internal open reading frame. During trans-translation Ala-aminoacylated tmRNA acts like a tRNA, entering the A-site of stalled ribosomes, displacing the stalled mRNA. The ribosome then switches to translate the ORF on the tmRNA; the nascent peptide is terminated with the 'tag peptide' encoded by the tmRNA and targeted for degradation. The ribosome is freed to recommence translation, which seems to be the essential function of trans-translation.</text>
</comment>
<gene>
    <name evidence="3" type="primary">smpB</name>
    <name evidence="4" type="ORF">SAMN05661096_02578</name>
</gene>
<evidence type="ECO:0000313" key="5">
    <source>
        <dbReference type="Proteomes" id="UP000193804"/>
    </source>
</evidence>
<organism evidence="4 5">
    <name type="scientific">Marivirga sericea</name>
    <dbReference type="NCBI Taxonomy" id="1028"/>
    <lineage>
        <taxon>Bacteria</taxon>
        <taxon>Pseudomonadati</taxon>
        <taxon>Bacteroidota</taxon>
        <taxon>Cytophagia</taxon>
        <taxon>Cytophagales</taxon>
        <taxon>Marivirgaceae</taxon>
        <taxon>Marivirga</taxon>
    </lineage>
</organism>
<accession>A0A1X7KE87</accession>
<dbReference type="InterPro" id="IPR020081">
    <property type="entry name" value="SsrA-bd_prot_CS"/>
</dbReference>
<evidence type="ECO:0000256" key="2">
    <source>
        <dbReference type="ARBA" id="ARBA00022884"/>
    </source>
</evidence>
<dbReference type="PANTHER" id="PTHR30308">
    <property type="entry name" value="TMRNA-BINDING COMPONENT OF TRANS-TRANSLATION TAGGING COMPLEX"/>
    <property type="match status" value="1"/>
</dbReference>
<proteinExistence type="inferred from homology"/>
<dbReference type="SUPFAM" id="SSF74982">
    <property type="entry name" value="Small protein B (SmpB)"/>
    <property type="match status" value="1"/>
</dbReference>
<dbReference type="Gene3D" id="2.40.280.10">
    <property type="match status" value="1"/>
</dbReference>
<protein>
    <recommendedName>
        <fullName evidence="3">SsrA-binding protein</fullName>
    </recommendedName>
    <alternativeName>
        <fullName evidence="3">Small protein B</fullName>
    </alternativeName>
</protein>
<dbReference type="GO" id="GO:0070930">
    <property type="term" value="P:trans-translation-dependent protein tagging"/>
    <property type="evidence" value="ECO:0007669"/>
    <property type="project" value="TreeGrafter"/>
</dbReference>
<dbReference type="PROSITE" id="PS01317">
    <property type="entry name" value="SSRP"/>
    <property type="match status" value="1"/>
</dbReference>
<comment type="similarity">
    <text evidence="3">Belongs to the SmpB family.</text>
</comment>
<dbReference type="Proteomes" id="UP000193804">
    <property type="component" value="Unassembled WGS sequence"/>
</dbReference>
<evidence type="ECO:0000256" key="3">
    <source>
        <dbReference type="HAMAP-Rule" id="MF_00023"/>
    </source>
</evidence>